<gene>
    <name evidence="1" type="ORF">NOCA2560020</name>
</gene>
<sequence length="376" mass="40660">MDTTASVAPPYVVKPFRLSPFTALMLAPSGVGDPASARAFARPYAEVPGRLREWQNSGRIQRDSTPALYLHEYTAAGVTIRGLVGKLDLSRTSAACPDAQQAVFPHEGVHAEQVSELADRMHEMGINPAPILLVHRGPEALRELVHGILSSPPDWSFSDRAEQLHRMWALRDPGLLAGIAVELSDTRALIADGHHRYAAYLRLQEASPGSPWDHGLAMLVDQSDTPLWLGPIHRFLPGRRLVDVVAACEGNPDLDCRLTSRNEALDRLGDRTLVLTDDEDWATLTLPASDPLAVMALDNLLLPFLGVDKRTVSFHHTAESALAQARAHAGTCILMPIPAFDAVADAAGAGILLPEKATSFQPKPSLGVLMRSLHDG</sequence>
<name>A0A2P2CAM4_9ZZZZ</name>
<dbReference type="EMBL" id="CZKA01000052">
    <property type="protein sequence ID" value="CUR59041.1"/>
    <property type="molecule type" value="Genomic_DNA"/>
</dbReference>
<evidence type="ECO:0008006" key="2">
    <source>
        <dbReference type="Google" id="ProtNLM"/>
    </source>
</evidence>
<protein>
    <recommendedName>
        <fullName evidence="2">DUF1015 domain-containing protein</fullName>
    </recommendedName>
</protein>
<dbReference type="PANTHER" id="PTHR36454:SF1">
    <property type="entry name" value="DUF1015 DOMAIN-CONTAINING PROTEIN"/>
    <property type="match status" value="1"/>
</dbReference>
<reference evidence="1" key="1">
    <citation type="submission" date="2015-08" db="EMBL/GenBank/DDBJ databases">
        <authorList>
            <person name="Babu N.S."/>
            <person name="Beckwith C.J."/>
            <person name="Beseler K.G."/>
            <person name="Brison A."/>
            <person name="Carone J.V."/>
            <person name="Caskin T.P."/>
            <person name="Diamond M."/>
            <person name="Durham M.E."/>
            <person name="Foxe J.M."/>
            <person name="Go M."/>
            <person name="Henderson B.A."/>
            <person name="Jones I.B."/>
            <person name="McGettigan J.A."/>
            <person name="Micheletti S.J."/>
            <person name="Nasrallah M.E."/>
            <person name="Ortiz D."/>
            <person name="Piller C.R."/>
            <person name="Privatt S.R."/>
            <person name="Schneider S.L."/>
            <person name="Sharp S."/>
            <person name="Smith T.C."/>
            <person name="Stanton J.D."/>
            <person name="Ullery H.E."/>
            <person name="Wilson R.J."/>
            <person name="Serrano M.G."/>
            <person name="Buck G."/>
            <person name="Lee V."/>
            <person name="Wang Y."/>
            <person name="Carvalho R."/>
            <person name="Voegtly L."/>
            <person name="Shi R."/>
            <person name="Duckworth R."/>
            <person name="Johnson A."/>
            <person name="Loviza R."/>
            <person name="Walstead R."/>
            <person name="Shah Z."/>
            <person name="Kiflezghi M."/>
            <person name="Wade K."/>
            <person name="Ball S.L."/>
            <person name="Bradley K.W."/>
            <person name="Asai D.J."/>
            <person name="Bowman C.A."/>
            <person name="Russell D.A."/>
            <person name="Pope W.H."/>
            <person name="Jacobs-Sera D."/>
            <person name="Hendrix R.W."/>
            <person name="Hatfull G.F."/>
        </authorList>
    </citation>
    <scope>NUCLEOTIDE SEQUENCE</scope>
</reference>
<organism evidence="1">
    <name type="scientific">metagenome</name>
    <dbReference type="NCBI Taxonomy" id="256318"/>
    <lineage>
        <taxon>unclassified sequences</taxon>
        <taxon>metagenomes</taxon>
    </lineage>
</organism>
<dbReference type="PANTHER" id="PTHR36454">
    <property type="entry name" value="LMO2823 PROTEIN"/>
    <property type="match status" value="1"/>
</dbReference>
<dbReference type="InterPro" id="IPR008323">
    <property type="entry name" value="UCP033563"/>
</dbReference>
<evidence type="ECO:0000313" key="1">
    <source>
        <dbReference type="EMBL" id="CUR59041.1"/>
    </source>
</evidence>
<dbReference type="AlphaFoldDB" id="A0A2P2CAM4"/>
<accession>A0A2P2CAM4</accession>
<dbReference type="Pfam" id="PF06245">
    <property type="entry name" value="DUF1015"/>
    <property type="match status" value="1"/>
</dbReference>
<proteinExistence type="predicted"/>